<feature type="compositionally biased region" description="Low complexity" evidence="1">
    <location>
        <begin position="144"/>
        <end position="161"/>
    </location>
</feature>
<dbReference type="PIR" id="T32407">
    <property type="entry name" value="T32407"/>
</dbReference>
<dbReference type="KEGG" id="cel:CELE_R148.7"/>
<dbReference type="AlphaFoldDB" id="O17270"/>
<organism evidence="2 3">
    <name type="scientific">Caenorhabditis elegans</name>
    <dbReference type="NCBI Taxonomy" id="6239"/>
    <lineage>
        <taxon>Eukaryota</taxon>
        <taxon>Metazoa</taxon>
        <taxon>Ecdysozoa</taxon>
        <taxon>Nematoda</taxon>
        <taxon>Chromadorea</taxon>
        <taxon>Rhabditida</taxon>
        <taxon>Rhabditina</taxon>
        <taxon>Rhabditomorpha</taxon>
        <taxon>Rhabditoidea</taxon>
        <taxon>Rhabditidae</taxon>
        <taxon>Peloderinae</taxon>
        <taxon>Caenorhabditis</taxon>
    </lineage>
</organism>
<dbReference type="CTD" id="175425"/>
<dbReference type="RefSeq" id="NP_497670.2">
    <property type="nucleotide sequence ID" value="NM_065269.3"/>
</dbReference>
<evidence type="ECO:0000313" key="4">
    <source>
        <dbReference type="WormBase" id="R148.7"/>
    </source>
</evidence>
<evidence type="ECO:0000313" key="3">
    <source>
        <dbReference type="Proteomes" id="UP000001940"/>
    </source>
</evidence>
<evidence type="ECO:0000256" key="1">
    <source>
        <dbReference type="SAM" id="MobiDB-lite"/>
    </source>
</evidence>
<dbReference type="HOGENOM" id="CLU_1078647_0_0_1"/>
<name>O17270_CAEEL</name>
<dbReference type="OrthoDB" id="5873953at2759"/>
<keyword evidence="3" id="KW-1185">Reference proteome</keyword>
<dbReference type="AGR" id="WB:WBGene00020105"/>
<accession>O17270</accession>
<gene>
    <name evidence="2" type="ORF">CELE_R148.7</name>
    <name evidence="2 4" type="ORF">R148.7</name>
</gene>
<dbReference type="STRING" id="6239.R148.7.1"/>
<protein>
    <submittedName>
        <fullName evidence="2">Uncharacterized protein</fullName>
    </submittedName>
</protein>
<dbReference type="Proteomes" id="UP000001940">
    <property type="component" value="Chromosome III"/>
</dbReference>
<dbReference type="Bgee" id="WBGene00020105">
    <property type="expression patterns" value="Expressed in material anatomical entity and 2 other cell types or tissues"/>
</dbReference>
<dbReference type="EMBL" id="BX284603">
    <property type="protein sequence ID" value="CCD67219.1"/>
    <property type="molecule type" value="Genomic_DNA"/>
</dbReference>
<dbReference type="InParanoid" id="O17270"/>
<dbReference type="PaxDb" id="6239-R148.7"/>
<feature type="region of interest" description="Disordered" evidence="1">
    <location>
        <begin position="135"/>
        <end position="163"/>
    </location>
</feature>
<dbReference type="eggNOG" id="ENOG502TI5J">
    <property type="taxonomic scope" value="Eukaryota"/>
</dbReference>
<feature type="compositionally biased region" description="Basic and acidic residues" evidence="1">
    <location>
        <begin position="36"/>
        <end position="45"/>
    </location>
</feature>
<dbReference type="FunCoup" id="O17270">
    <property type="interactions" value="1522"/>
</dbReference>
<sequence>MSNEALVHYTNSELELLDADCLTAVSFNEQLREQTEKGIEEEMGRRAKAKRRATKAAELNSAEANSEIRDEDETDCEMPSVKPNQSPSKIPVLQKGYQFSNEEKPSLILSGSSPSKIPRPKAQLVYLNVNNDIISDDPTSTYEPTSFTPTSGSFTHTSTSGENLHTMPNELQPLPLCDISSEYESKTEPDTGKHQVDVIAEANGMEMKLNMTGMLKGLNLNFVGLKFL</sequence>
<feature type="compositionally biased region" description="Low complexity" evidence="1">
    <location>
        <begin position="56"/>
        <end position="65"/>
    </location>
</feature>
<evidence type="ECO:0000313" key="2">
    <source>
        <dbReference type="EMBL" id="CCD67219.1"/>
    </source>
</evidence>
<dbReference type="GeneID" id="175425"/>
<reference evidence="2 3" key="1">
    <citation type="journal article" date="1998" name="Science">
        <title>Genome sequence of the nematode C. elegans: a platform for investigating biology.</title>
        <authorList>
            <consortium name="The C. elegans sequencing consortium"/>
            <person name="Sulson J.E."/>
            <person name="Waterston R."/>
        </authorList>
    </citation>
    <scope>NUCLEOTIDE SEQUENCE [LARGE SCALE GENOMIC DNA]</scope>
    <source>
        <strain evidence="2 3">Bristol N2</strain>
    </source>
</reference>
<dbReference type="WormBase" id="R148.7">
    <property type="protein sequence ID" value="CE40714"/>
    <property type="gene ID" value="WBGene00020105"/>
</dbReference>
<feature type="region of interest" description="Disordered" evidence="1">
    <location>
        <begin position="36"/>
        <end position="91"/>
    </location>
</feature>
<dbReference type="SMR" id="O17270"/>
<dbReference type="UCSC" id="R148.7">
    <property type="organism name" value="c. elegans"/>
</dbReference>
<proteinExistence type="predicted"/>
<dbReference type="OMA" id="EANGMEM"/>